<comment type="caution">
    <text evidence="2">The sequence shown here is derived from an EMBL/GenBank/DDBJ whole genome shotgun (WGS) entry which is preliminary data.</text>
</comment>
<dbReference type="EMBL" id="ANAH02000005">
    <property type="protein sequence ID" value="EPX63448.1"/>
    <property type="molecule type" value="Genomic_DNA"/>
</dbReference>
<evidence type="ECO:0000313" key="3">
    <source>
        <dbReference type="Proteomes" id="UP000011682"/>
    </source>
</evidence>
<dbReference type="Gene3D" id="3.10.450.50">
    <property type="match status" value="1"/>
</dbReference>
<reference evidence="2" key="1">
    <citation type="submission" date="2013-05" db="EMBL/GenBank/DDBJ databases">
        <title>Genome assembly of Cystobacter fuscus DSM 2262.</title>
        <authorList>
            <person name="Sharma G."/>
            <person name="Khatri I."/>
            <person name="Kaur C."/>
            <person name="Mayilraj S."/>
            <person name="Subramanian S."/>
        </authorList>
    </citation>
    <scope>NUCLEOTIDE SEQUENCE [LARGE SCALE GENOMIC DNA]</scope>
    <source>
        <strain evidence="2">DSM 2262</strain>
    </source>
</reference>
<dbReference type="SUPFAM" id="SSF54427">
    <property type="entry name" value="NTF2-like"/>
    <property type="match status" value="1"/>
</dbReference>
<dbReference type="Proteomes" id="UP000011682">
    <property type="component" value="Unassembled WGS sequence"/>
</dbReference>
<dbReference type="AlphaFoldDB" id="S9R3H2"/>
<protein>
    <recommendedName>
        <fullName evidence="1">SnoaL-like domain-containing protein</fullName>
    </recommendedName>
</protein>
<feature type="domain" description="SnoaL-like" evidence="1">
    <location>
        <begin position="25"/>
        <end position="118"/>
    </location>
</feature>
<evidence type="ECO:0000313" key="2">
    <source>
        <dbReference type="EMBL" id="EPX63448.1"/>
    </source>
</evidence>
<gene>
    <name evidence="2" type="ORF">D187_005854</name>
</gene>
<proteinExistence type="predicted"/>
<accession>S9R3H2</accession>
<sequence length="133" mass="14862">MRTSMTEQIATTDFRMATYETYLSAWTALPDDRRLQLLQASVTEGVVFTNPTKPRTGIDDLADHLRAFQTRVPGGSYRLVAMLGWEDNAIATWQFVDAAGNAGFTGYDVLAFDGEHRIKSILLFSNVPKQTLK</sequence>
<dbReference type="InterPro" id="IPR032710">
    <property type="entry name" value="NTF2-like_dom_sf"/>
</dbReference>
<keyword evidence="3" id="KW-1185">Reference proteome</keyword>
<dbReference type="InterPro" id="IPR037401">
    <property type="entry name" value="SnoaL-like"/>
</dbReference>
<organism evidence="2 3">
    <name type="scientific">Cystobacter fuscus (strain ATCC 25194 / DSM 2262 / NBRC 100088 / M29)</name>
    <dbReference type="NCBI Taxonomy" id="1242864"/>
    <lineage>
        <taxon>Bacteria</taxon>
        <taxon>Pseudomonadati</taxon>
        <taxon>Myxococcota</taxon>
        <taxon>Myxococcia</taxon>
        <taxon>Myxococcales</taxon>
        <taxon>Cystobacterineae</taxon>
        <taxon>Archangiaceae</taxon>
        <taxon>Cystobacter</taxon>
    </lineage>
</organism>
<evidence type="ECO:0000259" key="1">
    <source>
        <dbReference type="Pfam" id="PF12680"/>
    </source>
</evidence>
<name>S9R3H2_CYSF2</name>
<dbReference type="Pfam" id="PF12680">
    <property type="entry name" value="SnoaL_2"/>
    <property type="match status" value="1"/>
</dbReference>